<evidence type="ECO:0000259" key="5">
    <source>
        <dbReference type="SMART" id="SM00822"/>
    </source>
</evidence>
<dbReference type="PANTHER" id="PTHR24321:SF8">
    <property type="entry name" value="ESTRADIOL 17-BETA-DEHYDROGENASE 8-RELATED"/>
    <property type="match status" value="1"/>
</dbReference>
<protein>
    <submittedName>
        <fullName evidence="6">Oxidoreductase</fullName>
    </submittedName>
</protein>
<dbReference type="EMBL" id="QNTU01000005">
    <property type="protein sequence ID" value="RBI67385.1"/>
    <property type="molecule type" value="Genomic_DNA"/>
</dbReference>
<dbReference type="GO" id="GO:0016491">
    <property type="term" value="F:oxidoreductase activity"/>
    <property type="evidence" value="ECO:0007669"/>
    <property type="project" value="UniProtKB-KW"/>
</dbReference>
<dbReference type="InterPro" id="IPR002347">
    <property type="entry name" value="SDR_fam"/>
</dbReference>
<dbReference type="InterPro" id="IPR057326">
    <property type="entry name" value="KR_dom"/>
</dbReference>
<comment type="similarity">
    <text evidence="1">Belongs to the short-chain dehydrogenases/reductases (SDR) family.</text>
</comment>
<name>A0A365TNB1_9GAMM</name>
<feature type="domain" description="Ketoreductase" evidence="5">
    <location>
        <begin position="5"/>
        <end position="178"/>
    </location>
</feature>
<dbReference type="SMART" id="SM00822">
    <property type="entry name" value="PKS_KR"/>
    <property type="match status" value="1"/>
</dbReference>
<reference evidence="7" key="1">
    <citation type="submission" date="2018-06" db="EMBL/GenBank/DDBJ databases">
        <title>Whole genome sequencing of four bacterial strains from South Shetland trench revealing bio-synthetic gene clusters.</title>
        <authorList>
            <person name="Abdel-Mageed W.M."/>
            <person name="Lehri B."/>
            <person name="Jarmusch S."/>
            <person name="Miranda K."/>
            <person name="Goodfellow M."/>
            <person name="Jaspars M."/>
            <person name="Karlyshev A.V."/>
        </authorList>
    </citation>
    <scope>NUCLEOTIDE SEQUENCE [LARGE SCALE GENOMIC DNA]</scope>
    <source>
        <strain evidence="7">SST4</strain>
    </source>
</reference>
<organism evidence="6 7">
    <name type="scientific">Vreelandella sulfidaeris</name>
    <dbReference type="NCBI Taxonomy" id="115553"/>
    <lineage>
        <taxon>Bacteria</taxon>
        <taxon>Pseudomonadati</taxon>
        <taxon>Pseudomonadota</taxon>
        <taxon>Gammaproteobacteria</taxon>
        <taxon>Oceanospirillales</taxon>
        <taxon>Halomonadaceae</taxon>
        <taxon>Vreelandella</taxon>
    </lineage>
</organism>
<dbReference type="AlphaFoldDB" id="A0A365TNB1"/>
<keyword evidence="3" id="KW-0520">NAD</keyword>
<comment type="caution">
    <text evidence="6">The sequence shown here is derived from an EMBL/GenBank/DDBJ whole genome shotgun (WGS) entry which is preliminary data.</text>
</comment>
<dbReference type="PRINTS" id="PR00081">
    <property type="entry name" value="GDHRDH"/>
</dbReference>
<keyword evidence="7" id="KW-1185">Reference proteome</keyword>
<feature type="compositionally biased region" description="Basic and acidic residues" evidence="4">
    <location>
        <begin position="198"/>
        <end position="210"/>
    </location>
</feature>
<evidence type="ECO:0000313" key="7">
    <source>
        <dbReference type="Proteomes" id="UP000252204"/>
    </source>
</evidence>
<dbReference type="RefSeq" id="WP_113269572.1">
    <property type="nucleotide sequence ID" value="NZ_QNTU01000005.1"/>
</dbReference>
<accession>A0A365TNB1</accession>
<dbReference type="InterPro" id="IPR020904">
    <property type="entry name" value="Sc_DH/Rdtase_CS"/>
</dbReference>
<evidence type="ECO:0000256" key="4">
    <source>
        <dbReference type="SAM" id="MobiDB-lite"/>
    </source>
</evidence>
<sequence>MQEAKTIYVTGGAQGIGLGIAHHLLIAGHRVVITDIDEEALSAAKARLPYSEYLLALVADAGNEQQVSKSITQAVSHFGQLDGLVHNAGIADPFHGPMENLELAAWQAYLNTNLTGAFLCAKYAAKHLRKQQGSMVLMASSRAFQSEPDTEAYAASKGGIVALTHALAISLGPDIRVNAISPGWIEVGDWQKPARQQPVEHRSIDREQHPAGRVGTPNDIASLTHYLLSKEASFITGQNFVVDGGMTRKMIYAE</sequence>
<evidence type="ECO:0000256" key="1">
    <source>
        <dbReference type="ARBA" id="ARBA00006484"/>
    </source>
</evidence>
<evidence type="ECO:0000256" key="2">
    <source>
        <dbReference type="ARBA" id="ARBA00023002"/>
    </source>
</evidence>
<dbReference type="Proteomes" id="UP000252204">
    <property type="component" value="Unassembled WGS sequence"/>
</dbReference>
<dbReference type="SUPFAM" id="SSF51735">
    <property type="entry name" value="NAD(P)-binding Rossmann-fold domains"/>
    <property type="match status" value="1"/>
</dbReference>
<dbReference type="Gene3D" id="3.40.50.720">
    <property type="entry name" value="NAD(P)-binding Rossmann-like Domain"/>
    <property type="match status" value="1"/>
</dbReference>
<dbReference type="PRINTS" id="PR00080">
    <property type="entry name" value="SDRFAMILY"/>
</dbReference>
<dbReference type="PANTHER" id="PTHR24321">
    <property type="entry name" value="DEHYDROGENASES, SHORT CHAIN"/>
    <property type="match status" value="1"/>
</dbReference>
<dbReference type="FunFam" id="3.40.50.720:FF:000084">
    <property type="entry name" value="Short-chain dehydrogenase reductase"/>
    <property type="match status" value="1"/>
</dbReference>
<dbReference type="InterPro" id="IPR036291">
    <property type="entry name" value="NAD(P)-bd_dom_sf"/>
</dbReference>
<feature type="region of interest" description="Disordered" evidence="4">
    <location>
        <begin position="195"/>
        <end position="216"/>
    </location>
</feature>
<dbReference type="PROSITE" id="PS00061">
    <property type="entry name" value="ADH_SHORT"/>
    <property type="match status" value="1"/>
</dbReference>
<dbReference type="OrthoDB" id="9775864at2"/>
<evidence type="ECO:0000256" key="3">
    <source>
        <dbReference type="ARBA" id="ARBA00023027"/>
    </source>
</evidence>
<evidence type="ECO:0000313" key="6">
    <source>
        <dbReference type="EMBL" id="RBI67385.1"/>
    </source>
</evidence>
<gene>
    <name evidence="6" type="ORF">DQ400_09580</name>
</gene>
<proteinExistence type="inferred from homology"/>
<dbReference type="Pfam" id="PF13561">
    <property type="entry name" value="adh_short_C2"/>
    <property type="match status" value="1"/>
</dbReference>
<keyword evidence="2" id="KW-0560">Oxidoreductase</keyword>